<dbReference type="Gene3D" id="3.30.565.30">
    <property type="entry name" value="Sporulation initiation phosphotransferase B (SpoOB), C-terminal domain"/>
    <property type="match status" value="1"/>
</dbReference>
<dbReference type="Pfam" id="PF14689">
    <property type="entry name" value="SPOB_a"/>
    <property type="match status" value="1"/>
</dbReference>
<keyword evidence="3" id="KW-0418">Kinase</keyword>
<proteinExistence type="predicted"/>
<evidence type="ECO:0000256" key="3">
    <source>
        <dbReference type="ARBA" id="ARBA00022777"/>
    </source>
</evidence>
<evidence type="ECO:0000256" key="2">
    <source>
        <dbReference type="ARBA" id="ARBA00022679"/>
    </source>
</evidence>
<keyword evidence="1" id="KW-0597">Phosphoprotein</keyword>
<keyword evidence="2" id="KW-0808">Transferase</keyword>
<evidence type="ECO:0000313" key="5">
    <source>
        <dbReference type="EMBL" id="OEH91473.1"/>
    </source>
</evidence>
<dbReference type="EMBL" id="MJEH01000061">
    <property type="protein sequence ID" value="OEH91473.1"/>
    <property type="molecule type" value="Genomic_DNA"/>
</dbReference>
<dbReference type="InterPro" id="IPR039506">
    <property type="entry name" value="SPOB_a"/>
</dbReference>
<dbReference type="Proteomes" id="UP000095209">
    <property type="component" value="Unassembled WGS sequence"/>
</dbReference>
<evidence type="ECO:0000256" key="1">
    <source>
        <dbReference type="ARBA" id="ARBA00022553"/>
    </source>
</evidence>
<dbReference type="SMART" id="SM01317">
    <property type="entry name" value="SPOB_ab"/>
    <property type="match status" value="1"/>
</dbReference>
<feature type="domain" description="Sporulation initiation phosphotransferase B C-terminal" evidence="4">
    <location>
        <begin position="59"/>
        <end position="173"/>
    </location>
</feature>
<dbReference type="InterPro" id="IPR016122">
    <property type="entry name" value="SpoOB_C"/>
</dbReference>
<sequence length="180" mass="21552">MGKEWDPVELLRHSRHDWLNKLQLIKGNMALHRYERVGKIIEEIVIDSNNESKLSNLNMNEFATFLMTYNWEQHHFQLDFEVFGAQIDLSVIETEILTWCKGFFMNIEEAVTPYKDNRVSLSIELKKNEAFFYFDVQAEWAKMLPLQEWLQEQQQYQYLKLLTYNIQGDECIVELRTTCS</sequence>
<protein>
    <recommendedName>
        <fullName evidence="4">Sporulation initiation phosphotransferase B C-terminal domain-containing protein</fullName>
    </recommendedName>
</protein>
<dbReference type="SUPFAM" id="SSF55890">
    <property type="entry name" value="Sporulation response regulatory protein Spo0B"/>
    <property type="match status" value="1"/>
</dbReference>
<evidence type="ECO:0000313" key="6">
    <source>
        <dbReference type="Proteomes" id="UP000095209"/>
    </source>
</evidence>
<dbReference type="RefSeq" id="WP_069718481.1">
    <property type="nucleotide sequence ID" value="NZ_MJEH01000061.1"/>
</dbReference>
<dbReference type="AlphaFoldDB" id="A0A1E5LBL1"/>
<dbReference type="Gene3D" id="1.10.287.130">
    <property type="match status" value="1"/>
</dbReference>
<evidence type="ECO:0000259" key="4">
    <source>
        <dbReference type="SMART" id="SM01317"/>
    </source>
</evidence>
<keyword evidence="6" id="KW-1185">Reference proteome</keyword>
<dbReference type="InterPro" id="IPR037100">
    <property type="entry name" value="Spo0B_C_sf"/>
</dbReference>
<dbReference type="Pfam" id="PF14682">
    <property type="entry name" value="SPOB_ab"/>
    <property type="match status" value="1"/>
</dbReference>
<comment type="caution">
    <text evidence="5">The sequence shown here is derived from an EMBL/GenBank/DDBJ whole genome shotgun (WGS) entry which is preliminary data.</text>
</comment>
<reference evidence="5 6" key="1">
    <citation type="submission" date="2016-08" db="EMBL/GenBank/DDBJ databases">
        <title>Genome of Bacillus solimangrovi GH2-4.</title>
        <authorList>
            <person name="Lim S."/>
            <person name="Kim B.-C."/>
        </authorList>
    </citation>
    <scope>NUCLEOTIDE SEQUENCE [LARGE SCALE GENOMIC DNA]</scope>
    <source>
        <strain evidence="5 6">GH2-4</strain>
    </source>
</reference>
<name>A0A1E5LBL1_9BACI</name>
<dbReference type="InterPro" id="IPR016120">
    <property type="entry name" value="Sig_transdc_His_kin_SpoOB"/>
</dbReference>
<accession>A0A1E5LBL1</accession>
<organism evidence="5 6">
    <name type="scientific">Bacillus solimangrovi</name>
    <dbReference type="NCBI Taxonomy" id="1305675"/>
    <lineage>
        <taxon>Bacteria</taxon>
        <taxon>Bacillati</taxon>
        <taxon>Bacillota</taxon>
        <taxon>Bacilli</taxon>
        <taxon>Bacillales</taxon>
        <taxon>Bacillaceae</taxon>
        <taxon>Bacillus</taxon>
    </lineage>
</organism>
<dbReference type="GO" id="GO:0000155">
    <property type="term" value="F:phosphorelay sensor kinase activity"/>
    <property type="evidence" value="ECO:0007669"/>
    <property type="project" value="InterPro"/>
</dbReference>
<dbReference type="STRING" id="1305675.BFG57_04990"/>
<gene>
    <name evidence="5" type="ORF">BFG57_04990</name>
</gene>